<dbReference type="GO" id="GO:0071555">
    <property type="term" value="P:cell wall organization"/>
    <property type="evidence" value="ECO:0007669"/>
    <property type="project" value="UniProtKB-KW"/>
</dbReference>
<evidence type="ECO:0000313" key="18">
    <source>
        <dbReference type="EMBL" id="AQS54861.1"/>
    </source>
</evidence>
<keyword evidence="19" id="KW-1185">Reference proteome</keyword>
<feature type="transmembrane region" description="Helical" evidence="17">
    <location>
        <begin position="191"/>
        <end position="209"/>
    </location>
</feature>
<feature type="transmembrane region" description="Helical" evidence="17">
    <location>
        <begin position="92"/>
        <end position="110"/>
    </location>
</feature>
<reference evidence="18 19" key="1">
    <citation type="journal article" date="2015" name="Int. J. Syst. Evol. Microbiol.">
        <title>Novibacillus thermophilus gen. nov., sp. nov., a Gram-staining-negative and moderately thermophilic member of the family Thermoactinomycetaceae.</title>
        <authorList>
            <person name="Yang G."/>
            <person name="Chen J."/>
            <person name="Zhou S."/>
        </authorList>
    </citation>
    <scope>NUCLEOTIDE SEQUENCE [LARGE SCALE GENOMIC DNA]</scope>
    <source>
        <strain evidence="18 19">SG-1</strain>
    </source>
</reference>
<dbReference type="HAMAP" id="MF_01006">
    <property type="entry name" value="Undec_diphosphatase"/>
    <property type="match status" value="1"/>
</dbReference>
<evidence type="ECO:0000256" key="6">
    <source>
        <dbReference type="ARBA" id="ARBA00022692"/>
    </source>
</evidence>
<feature type="transmembrane region" description="Helical" evidence="17">
    <location>
        <begin position="254"/>
        <end position="271"/>
    </location>
</feature>
<dbReference type="AlphaFoldDB" id="A0A1U9K493"/>
<gene>
    <name evidence="17" type="primary">uppP</name>
    <name evidence="18" type="ORF">B0W44_02820</name>
</gene>
<dbReference type="PANTHER" id="PTHR30622:SF2">
    <property type="entry name" value="UNDECAPRENYL-DIPHOSPHATASE"/>
    <property type="match status" value="1"/>
</dbReference>
<evidence type="ECO:0000256" key="16">
    <source>
        <dbReference type="ARBA" id="ARBA00047594"/>
    </source>
</evidence>
<evidence type="ECO:0000256" key="13">
    <source>
        <dbReference type="ARBA" id="ARBA00023316"/>
    </source>
</evidence>
<keyword evidence="6 17" id="KW-0812">Transmembrane</keyword>
<evidence type="ECO:0000256" key="4">
    <source>
        <dbReference type="ARBA" id="ARBA00021581"/>
    </source>
</evidence>
<evidence type="ECO:0000256" key="3">
    <source>
        <dbReference type="ARBA" id="ARBA00012374"/>
    </source>
</evidence>
<organism evidence="18 19">
    <name type="scientific">Novibacillus thermophilus</name>
    <dbReference type="NCBI Taxonomy" id="1471761"/>
    <lineage>
        <taxon>Bacteria</taxon>
        <taxon>Bacillati</taxon>
        <taxon>Bacillota</taxon>
        <taxon>Bacilli</taxon>
        <taxon>Bacillales</taxon>
        <taxon>Thermoactinomycetaceae</taxon>
        <taxon>Novibacillus</taxon>
    </lineage>
</organism>
<keyword evidence="10 17" id="KW-1133">Transmembrane helix</keyword>
<keyword evidence="11 17" id="KW-0472">Membrane</keyword>
<feature type="transmembrane region" description="Helical" evidence="17">
    <location>
        <begin position="122"/>
        <end position="139"/>
    </location>
</feature>
<keyword evidence="12 17" id="KW-0046">Antibiotic resistance</keyword>
<dbReference type="GO" id="GO:0009252">
    <property type="term" value="P:peptidoglycan biosynthetic process"/>
    <property type="evidence" value="ECO:0007669"/>
    <property type="project" value="UniProtKB-KW"/>
</dbReference>
<keyword evidence="8 17" id="KW-0133">Cell shape</keyword>
<accession>A0A1U9K493</accession>
<evidence type="ECO:0000256" key="15">
    <source>
        <dbReference type="ARBA" id="ARBA00032932"/>
    </source>
</evidence>
<evidence type="ECO:0000256" key="8">
    <source>
        <dbReference type="ARBA" id="ARBA00022960"/>
    </source>
</evidence>
<dbReference type="InterPro" id="IPR003824">
    <property type="entry name" value="UppP"/>
</dbReference>
<comment type="similarity">
    <text evidence="2 17">Belongs to the UppP family.</text>
</comment>
<sequence>MTDGFMIIVKYLFLGLIQGVTEPIPISSSGHLVIVEALLGLRIEGLSFEVFVNFASLIAVLIVFREDIARIVRHTVRYSLTRDKESRSEFSFAMYIVIGTIPAAVLGILFEDWIESSVKGGVKIVGVTLLITGVALWLIRKLRGHKGEKHLTVKDAFIVGLAQAVALIPGVSRSGATIVGAMALGLDRDTALRYSFLLYIPVSLGGMVLKASDIVTDPLMATLAIPYAVAFIASFIASYFALKWFIDIMRSGKLGYFSIYCWVVGLLVVLFL</sequence>
<evidence type="ECO:0000256" key="12">
    <source>
        <dbReference type="ARBA" id="ARBA00023251"/>
    </source>
</evidence>
<keyword evidence="7 17" id="KW-0378">Hydrolase</keyword>
<dbReference type="STRING" id="1471761.B0W44_02820"/>
<name>A0A1U9K493_9BACL</name>
<feature type="transmembrane region" description="Helical" evidence="17">
    <location>
        <begin position="7"/>
        <end position="26"/>
    </location>
</feature>
<keyword evidence="13 17" id="KW-0961">Cell wall biogenesis/degradation</keyword>
<evidence type="ECO:0000256" key="2">
    <source>
        <dbReference type="ARBA" id="ARBA00010621"/>
    </source>
</evidence>
<protein>
    <recommendedName>
        <fullName evidence="4 17">Undecaprenyl-diphosphatase</fullName>
        <ecNumber evidence="3 17">3.6.1.27</ecNumber>
    </recommendedName>
    <alternativeName>
        <fullName evidence="15 17">Bacitracin resistance protein</fullName>
    </alternativeName>
    <alternativeName>
        <fullName evidence="14 17">Undecaprenyl pyrophosphate phosphatase</fullName>
    </alternativeName>
</protein>
<evidence type="ECO:0000256" key="7">
    <source>
        <dbReference type="ARBA" id="ARBA00022801"/>
    </source>
</evidence>
<evidence type="ECO:0000256" key="10">
    <source>
        <dbReference type="ARBA" id="ARBA00022989"/>
    </source>
</evidence>
<comment type="catalytic activity">
    <reaction evidence="16 17">
        <text>di-trans,octa-cis-undecaprenyl diphosphate + H2O = di-trans,octa-cis-undecaprenyl phosphate + phosphate + H(+)</text>
        <dbReference type="Rhea" id="RHEA:28094"/>
        <dbReference type="ChEBI" id="CHEBI:15377"/>
        <dbReference type="ChEBI" id="CHEBI:15378"/>
        <dbReference type="ChEBI" id="CHEBI:43474"/>
        <dbReference type="ChEBI" id="CHEBI:58405"/>
        <dbReference type="ChEBI" id="CHEBI:60392"/>
        <dbReference type="EC" id="3.6.1.27"/>
    </reaction>
</comment>
<keyword evidence="9 17" id="KW-0573">Peptidoglycan synthesis</keyword>
<evidence type="ECO:0000256" key="17">
    <source>
        <dbReference type="HAMAP-Rule" id="MF_01006"/>
    </source>
</evidence>
<keyword evidence="5 17" id="KW-1003">Cell membrane</keyword>
<evidence type="ECO:0000256" key="5">
    <source>
        <dbReference type="ARBA" id="ARBA00022475"/>
    </source>
</evidence>
<dbReference type="RefSeq" id="WP_077718679.1">
    <property type="nucleotide sequence ID" value="NZ_CP019699.1"/>
</dbReference>
<dbReference type="EMBL" id="CP019699">
    <property type="protein sequence ID" value="AQS54861.1"/>
    <property type="molecule type" value="Genomic_DNA"/>
</dbReference>
<evidence type="ECO:0000256" key="9">
    <source>
        <dbReference type="ARBA" id="ARBA00022984"/>
    </source>
</evidence>
<dbReference type="GO" id="GO:0046677">
    <property type="term" value="P:response to antibiotic"/>
    <property type="evidence" value="ECO:0007669"/>
    <property type="project" value="UniProtKB-UniRule"/>
</dbReference>
<dbReference type="GO" id="GO:0050380">
    <property type="term" value="F:undecaprenyl-diphosphatase activity"/>
    <property type="evidence" value="ECO:0007669"/>
    <property type="project" value="UniProtKB-UniRule"/>
</dbReference>
<comment type="subcellular location">
    <subcellularLocation>
        <location evidence="1 17">Cell membrane</location>
        <topology evidence="1 17">Multi-pass membrane protein</topology>
    </subcellularLocation>
</comment>
<proteinExistence type="inferred from homology"/>
<feature type="transmembrane region" description="Helical" evidence="17">
    <location>
        <begin position="46"/>
        <end position="64"/>
    </location>
</feature>
<evidence type="ECO:0000313" key="19">
    <source>
        <dbReference type="Proteomes" id="UP000188603"/>
    </source>
</evidence>
<evidence type="ECO:0000256" key="14">
    <source>
        <dbReference type="ARBA" id="ARBA00032707"/>
    </source>
</evidence>
<comment type="function">
    <text evidence="17">Catalyzes the dephosphorylation of undecaprenyl diphosphate (UPP). Confers resistance to bacitracin.</text>
</comment>
<dbReference type="PANTHER" id="PTHR30622">
    <property type="entry name" value="UNDECAPRENYL-DIPHOSPHATASE"/>
    <property type="match status" value="1"/>
</dbReference>
<dbReference type="EC" id="3.6.1.27" evidence="3 17"/>
<dbReference type="Proteomes" id="UP000188603">
    <property type="component" value="Chromosome"/>
</dbReference>
<dbReference type="Pfam" id="PF02673">
    <property type="entry name" value="BacA"/>
    <property type="match status" value="1"/>
</dbReference>
<evidence type="ECO:0000256" key="1">
    <source>
        <dbReference type="ARBA" id="ARBA00004651"/>
    </source>
</evidence>
<dbReference type="GO" id="GO:0005886">
    <property type="term" value="C:plasma membrane"/>
    <property type="evidence" value="ECO:0007669"/>
    <property type="project" value="UniProtKB-SubCell"/>
</dbReference>
<feature type="transmembrane region" description="Helical" evidence="17">
    <location>
        <begin position="221"/>
        <end position="242"/>
    </location>
</feature>
<dbReference type="KEGG" id="ntr:B0W44_02820"/>
<dbReference type="GO" id="GO:0008360">
    <property type="term" value="P:regulation of cell shape"/>
    <property type="evidence" value="ECO:0007669"/>
    <property type="project" value="UniProtKB-KW"/>
</dbReference>
<evidence type="ECO:0000256" key="11">
    <source>
        <dbReference type="ARBA" id="ARBA00023136"/>
    </source>
</evidence>
<comment type="miscellaneous">
    <text evidence="17">Bacitracin is thought to be involved in the inhibition of peptidoglycan synthesis by sequestering undecaprenyl diphosphate, thereby reducing the pool of lipid carrier available.</text>
</comment>